<dbReference type="OrthoDB" id="1891406at2759"/>
<dbReference type="PANTHER" id="PTHR35506:SF1">
    <property type="entry name" value="OS02G0135600 PROTEIN"/>
    <property type="match status" value="1"/>
</dbReference>
<dbReference type="STRING" id="29655.A0A0K9P430"/>
<dbReference type="EMBL" id="LFYR01001279">
    <property type="protein sequence ID" value="KMZ62992.1"/>
    <property type="molecule type" value="Genomic_DNA"/>
</dbReference>
<dbReference type="OMA" id="IRHHHPM"/>
<evidence type="ECO:0000313" key="1">
    <source>
        <dbReference type="EMBL" id="KMZ62992.1"/>
    </source>
</evidence>
<organism evidence="1 2">
    <name type="scientific">Zostera marina</name>
    <name type="common">Eelgrass</name>
    <dbReference type="NCBI Taxonomy" id="29655"/>
    <lineage>
        <taxon>Eukaryota</taxon>
        <taxon>Viridiplantae</taxon>
        <taxon>Streptophyta</taxon>
        <taxon>Embryophyta</taxon>
        <taxon>Tracheophyta</taxon>
        <taxon>Spermatophyta</taxon>
        <taxon>Magnoliopsida</taxon>
        <taxon>Liliopsida</taxon>
        <taxon>Zosteraceae</taxon>
        <taxon>Zostera</taxon>
    </lineage>
</organism>
<evidence type="ECO:0000313" key="2">
    <source>
        <dbReference type="Proteomes" id="UP000036987"/>
    </source>
</evidence>
<dbReference type="Proteomes" id="UP000036987">
    <property type="component" value="Unassembled WGS sequence"/>
</dbReference>
<protein>
    <submittedName>
        <fullName evidence="1">Uncharacterized protein</fullName>
    </submittedName>
</protein>
<accession>A0A0K9P430</accession>
<gene>
    <name evidence="1" type="ORF">ZOSMA_42G00330</name>
</gene>
<sequence>MADKSSRALVIYGDGFAPLVTSSHSDLHSFASLSCCGFLSLRDSPPSENENEREVRELAQLLDAFDYYISLKGGENETDSEREPKEALPVQKISERFMGLSAALITASSTGIRSFARDIGFTVLQIDELIMQSNTGNDHPKRPCHDLSVTSELLQLLGFSKGMVLEKAQFDLVFFHIRANETVKVLKDKMAVRTDVEWLNKFVGEIMQTVNSQEEIASRLLFSTILSYGIVSEKDCTGSTASLAPMKMNSDLSLLRPRQSYTMKQGIVLSHIRNHHPMILAQWQNAVTRRDMSKEFTFSEIKQHGCNLSMLSDRFLHEVAFKLWKAPKYGA</sequence>
<dbReference type="AlphaFoldDB" id="A0A0K9P430"/>
<dbReference type="PANTHER" id="PTHR35506">
    <property type="entry name" value="OS02G0135600 PROTEIN"/>
    <property type="match status" value="1"/>
</dbReference>
<name>A0A0K9P430_ZOSMR</name>
<reference evidence="2" key="1">
    <citation type="journal article" date="2016" name="Nature">
        <title>The genome of the seagrass Zostera marina reveals angiosperm adaptation to the sea.</title>
        <authorList>
            <person name="Olsen J.L."/>
            <person name="Rouze P."/>
            <person name="Verhelst B."/>
            <person name="Lin Y.-C."/>
            <person name="Bayer T."/>
            <person name="Collen J."/>
            <person name="Dattolo E."/>
            <person name="De Paoli E."/>
            <person name="Dittami S."/>
            <person name="Maumus F."/>
            <person name="Michel G."/>
            <person name="Kersting A."/>
            <person name="Lauritano C."/>
            <person name="Lohaus R."/>
            <person name="Toepel M."/>
            <person name="Tonon T."/>
            <person name="Vanneste K."/>
            <person name="Amirebrahimi M."/>
            <person name="Brakel J."/>
            <person name="Bostroem C."/>
            <person name="Chovatia M."/>
            <person name="Grimwood J."/>
            <person name="Jenkins J.W."/>
            <person name="Jueterbock A."/>
            <person name="Mraz A."/>
            <person name="Stam W.T."/>
            <person name="Tice H."/>
            <person name="Bornberg-Bauer E."/>
            <person name="Green P.J."/>
            <person name="Pearson G.A."/>
            <person name="Procaccini G."/>
            <person name="Duarte C.M."/>
            <person name="Schmutz J."/>
            <person name="Reusch T.B.H."/>
            <person name="Van de Peer Y."/>
        </authorList>
    </citation>
    <scope>NUCLEOTIDE SEQUENCE [LARGE SCALE GENOMIC DNA]</scope>
    <source>
        <strain evidence="2">cv. Finnish</strain>
    </source>
</reference>
<comment type="caution">
    <text evidence="1">The sequence shown here is derived from an EMBL/GenBank/DDBJ whole genome shotgun (WGS) entry which is preliminary data.</text>
</comment>
<keyword evidence="2" id="KW-1185">Reference proteome</keyword>
<proteinExistence type="predicted"/>